<dbReference type="Gene3D" id="1.10.246.190">
    <property type="entry name" value="Autophagy protein Apg5, helix rich domain"/>
    <property type="match status" value="1"/>
</dbReference>
<evidence type="ECO:0000256" key="1">
    <source>
        <dbReference type="ARBA" id="ARBA00006910"/>
    </source>
</evidence>
<dbReference type="PANTHER" id="PTHR13040">
    <property type="entry name" value="AUTOPHAGY PROTEIN 5"/>
    <property type="match status" value="1"/>
</dbReference>
<dbReference type="Pfam" id="PF20637">
    <property type="entry name" value="ATG5_HBR"/>
    <property type="match status" value="1"/>
</dbReference>
<evidence type="ECO:0000256" key="2">
    <source>
        <dbReference type="ARBA" id="ARBA00022499"/>
    </source>
</evidence>
<feature type="domain" description="Autophagy protein ATG5 UblB" evidence="6">
    <location>
        <begin position="175"/>
        <end position="261"/>
    </location>
</feature>
<dbReference type="GO" id="GO:0034045">
    <property type="term" value="C:phagophore assembly site membrane"/>
    <property type="evidence" value="ECO:0007669"/>
    <property type="project" value="UniProtKB-SubCell"/>
</dbReference>
<evidence type="ECO:0000259" key="8">
    <source>
        <dbReference type="Pfam" id="PF20638"/>
    </source>
</evidence>
<protein>
    <recommendedName>
        <fullName evidence="5">Autophagy protein 5</fullName>
    </recommendedName>
</protein>
<dbReference type="Pfam" id="PF20638">
    <property type="entry name" value="ATG5_UblA"/>
    <property type="match status" value="1"/>
</dbReference>
<keyword evidence="2 5" id="KW-1017">Isopeptide bond</keyword>
<keyword evidence="5" id="KW-0472">Membrane</keyword>
<feature type="domain" description="Autophagy protein ATG5 UblA" evidence="8">
    <location>
        <begin position="4"/>
        <end position="98"/>
    </location>
</feature>
<dbReference type="InterPro" id="IPR007239">
    <property type="entry name" value="Atg5"/>
</dbReference>
<dbReference type="GO" id="GO:0044233">
    <property type="term" value="C:mitochondria-associated endoplasmic reticulum membrane contact site"/>
    <property type="evidence" value="ECO:0007669"/>
    <property type="project" value="TreeGrafter"/>
</dbReference>
<dbReference type="GO" id="GO:0061908">
    <property type="term" value="C:phagophore"/>
    <property type="evidence" value="ECO:0007669"/>
    <property type="project" value="TreeGrafter"/>
</dbReference>
<evidence type="ECO:0000313" key="9">
    <source>
        <dbReference type="EMBL" id="NDV35206.1"/>
    </source>
</evidence>
<comment type="similarity">
    <text evidence="1 5">Belongs to the ATG5 family.</text>
</comment>
<accession>A0A6B2LDT3</accession>
<evidence type="ECO:0000256" key="3">
    <source>
        <dbReference type="ARBA" id="ARBA00022843"/>
    </source>
</evidence>
<dbReference type="InterPro" id="IPR042526">
    <property type="entry name" value="Atg5_HR"/>
</dbReference>
<dbReference type="InterPro" id="IPR048940">
    <property type="entry name" value="ATG5_HBR"/>
</dbReference>
<dbReference type="InterPro" id="IPR048939">
    <property type="entry name" value="ATG5_UblA"/>
</dbReference>
<organism evidence="9">
    <name type="scientific">Arcella intermedia</name>
    <dbReference type="NCBI Taxonomy" id="1963864"/>
    <lineage>
        <taxon>Eukaryota</taxon>
        <taxon>Amoebozoa</taxon>
        <taxon>Tubulinea</taxon>
        <taxon>Elardia</taxon>
        <taxon>Arcellinida</taxon>
        <taxon>Sphaerothecina</taxon>
        <taxon>Arcellidae</taxon>
        <taxon>Arcella</taxon>
    </lineage>
</organism>
<dbReference type="GO" id="GO:0005776">
    <property type="term" value="C:autophagosome"/>
    <property type="evidence" value="ECO:0007669"/>
    <property type="project" value="TreeGrafter"/>
</dbReference>
<proteinExistence type="inferred from homology"/>
<evidence type="ECO:0000256" key="4">
    <source>
        <dbReference type="ARBA" id="ARBA00023006"/>
    </source>
</evidence>
<comment type="subunit">
    <text evidence="5">Conjugated with ATG12.</text>
</comment>
<dbReference type="GO" id="GO:0034274">
    <property type="term" value="C:Atg12-Atg5-Atg16 complex"/>
    <property type="evidence" value="ECO:0007669"/>
    <property type="project" value="TreeGrafter"/>
</dbReference>
<comment type="function">
    <text evidence="5">Involved in autophagic vesicle formation.</text>
</comment>
<dbReference type="InterPro" id="IPR042527">
    <property type="entry name" value="Atg5_UblA_dom_sf"/>
</dbReference>
<evidence type="ECO:0000259" key="6">
    <source>
        <dbReference type="Pfam" id="PF04106"/>
    </source>
</evidence>
<dbReference type="InterPro" id="IPR048318">
    <property type="entry name" value="ATG5_UblB"/>
</dbReference>
<dbReference type="GO" id="GO:0034727">
    <property type="term" value="P:piecemeal microautophagy of the nucleus"/>
    <property type="evidence" value="ECO:0007669"/>
    <property type="project" value="TreeGrafter"/>
</dbReference>
<dbReference type="EMBL" id="GIBP01006237">
    <property type="protein sequence ID" value="NDV35206.1"/>
    <property type="molecule type" value="Transcribed_RNA"/>
</dbReference>
<feature type="domain" description="Autophagy protein ATG5 alpha-helical bundle region" evidence="7">
    <location>
        <begin position="113"/>
        <end position="167"/>
    </location>
</feature>
<dbReference type="GO" id="GO:0019776">
    <property type="term" value="F:Atg8-family ligase activity"/>
    <property type="evidence" value="ECO:0007669"/>
    <property type="project" value="TreeGrafter"/>
</dbReference>
<sequence length="263" mass="30094">MNSVWEGVVPLTIKLANNDVASPEKPPSYYLCIPRYSYITMASSAIRKYFAEFVSPSVVNDEIWFDVGGIALKWHYPIGVLYDTYGQFQLPWSVTVHFQGFPEEQILRCPDSDTIKSHFMNTLKEAIYLKYGDIKGINNLKIPEQNDLLSGFLNNERDKFWKVLNKLNEEEQIRNVPIRIIRPDQRFVTQEPVPPKGNDGKDTTLGELLERLVPDSVSRQNNSLIIKNDVLIQGITPTLDMSLIWLSTNLANTDNFLYIILPA</sequence>
<dbReference type="Pfam" id="PF04106">
    <property type="entry name" value="ATG5_UblB"/>
    <property type="match status" value="1"/>
</dbReference>
<dbReference type="GO" id="GO:0000422">
    <property type="term" value="P:autophagy of mitochondrion"/>
    <property type="evidence" value="ECO:0007669"/>
    <property type="project" value="TreeGrafter"/>
</dbReference>
<name>A0A6B2LDT3_9EUKA</name>
<keyword evidence="4 5" id="KW-0072">Autophagy</keyword>
<dbReference type="PANTHER" id="PTHR13040:SF2">
    <property type="entry name" value="AUTOPHAGY PROTEIN 5"/>
    <property type="match status" value="1"/>
</dbReference>
<dbReference type="GO" id="GO:0006995">
    <property type="term" value="P:cellular response to nitrogen starvation"/>
    <property type="evidence" value="ECO:0007669"/>
    <property type="project" value="TreeGrafter"/>
</dbReference>
<evidence type="ECO:0000256" key="5">
    <source>
        <dbReference type="RuleBase" id="RU361202"/>
    </source>
</evidence>
<dbReference type="AlphaFoldDB" id="A0A6B2LDT3"/>
<comment type="subcellular location">
    <subcellularLocation>
        <location evidence="5">Preautophagosomal structure membrane</location>
        <topology evidence="5">Peripheral membrane protein</topology>
    </subcellularLocation>
</comment>
<keyword evidence="3 5" id="KW-0832">Ubl conjugation</keyword>
<evidence type="ECO:0000259" key="7">
    <source>
        <dbReference type="Pfam" id="PF20637"/>
    </source>
</evidence>
<dbReference type="Gene3D" id="3.10.20.90">
    <property type="entry name" value="Phosphatidylinositol 3-kinase Catalytic Subunit, Chain A, domain 1"/>
    <property type="match status" value="1"/>
</dbReference>
<reference evidence="9" key="1">
    <citation type="journal article" date="2020" name="J. Eukaryot. Microbiol.">
        <title>De novo Sequencing, Assembly and Annotation of the Transcriptome for the Free-Living Testate Amoeba Arcella intermedia.</title>
        <authorList>
            <person name="Ribeiro G.M."/>
            <person name="Porfirio-Sousa A.L."/>
            <person name="Maurer-Alcala X.X."/>
            <person name="Katz L.A."/>
            <person name="Lahr D.J.G."/>
        </authorList>
    </citation>
    <scope>NUCLEOTIDE SEQUENCE</scope>
</reference>
<dbReference type="Gene3D" id="3.10.20.620">
    <property type="match status" value="1"/>
</dbReference>